<evidence type="ECO:0000256" key="7">
    <source>
        <dbReference type="PIRNR" id="PIRNR036427"/>
    </source>
</evidence>
<comment type="pathway">
    <text evidence="1">Cofactor biosynthesis; adenosylcobalamin biosynthesis.</text>
</comment>
<dbReference type="PANTHER" id="PTHR43467">
    <property type="entry name" value="COBALT-PRECORRIN-2 C(20)-METHYLTRANSFERASE"/>
    <property type="match status" value="1"/>
</dbReference>
<dbReference type="Gene3D" id="3.30.950.10">
    <property type="entry name" value="Methyltransferase, Cobalt-precorrin-4 Transmethylase, Domain 2"/>
    <property type="match status" value="1"/>
</dbReference>
<keyword evidence="10" id="KW-1185">Reference proteome</keyword>
<comment type="similarity">
    <text evidence="2 7">Belongs to the precorrin methyltransferase family.</text>
</comment>
<dbReference type="Proteomes" id="UP000002620">
    <property type="component" value="Chromosome"/>
</dbReference>
<evidence type="ECO:0000313" key="10">
    <source>
        <dbReference type="Proteomes" id="UP000002620"/>
    </source>
</evidence>
<reference evidence="9 10" key="1">
    <citation type="submission" date="2009-10" db="EMBL/GenBank/DDBJ databases">
        <title>Complete sequence of chromosome of Ammonifex degensii KC4.</title>
        <authorList>
            <consortium name="US DOE Joint Genome Institute"/>
            <person name="Kerfeld C."/>
            <person name="Goodner B."/>
            <person name="Huber H."/>
            <person name="Stetter K."/>
            <person name="Lucas S."/>
            <person name="Copeland A."/>
            <person name="Lapidus A."/>
            <person name="Glavina del Rio T."/>
            <person name="Dalin E."/>
            <person name="Tice H."/>
            <person name="Bruce D."/>
            <person name="Goodwin L."/>
            <person name="Pitluck S."/>
            <person name="Saunders E."/>
            <person name="Brettin T."/>
            <person name="Detter J.C."/>
            <person name="Han C."/>
            <person name="Larimer F."/>
            <person name="Land M."/>
            <person name="Hauser L."/>
            <person name="Kyrpides N."/>
            <person name="Ovchinnikova G."/>
            <person name="Richardson P."/>
        </authorList>
    </citation>
    <scope>NUCLEOTIDE SEQUENCE [LARGE SCALE GENOMIC DNA]</scope>
    <source>
        <strain evidence="10">DSM 10501 / KC4</strain>
    </source>
</reference>
<evidence type="ECO:0000313" key="9">
    <source>
        <dbReference type="EMBL" id="ACX52069.1"/>
    </source>
</evidence>
<organism evidence="9 10">
    <name type="scientific">Ammonifex degensii (strain DSM 10501 / KC4)</name>
    <dbReference type="NCBI Taxonomy" id="429009"/>
    <lineage>
        <taxon>Bacteria</taxon>
        <taxon>Bacillati</taxon>
        <taxon>Bacillota</taxon>
        <taxon>Clostridia</taxon>
        <taxon>Thermoanaerobacterales</taxon>
        <taxon>Thermoanaerobacteraceae</taxon>
        <taxon>Ammonifex</taxon>
    </lineage>
</organism>
<evidence type="ECO:0000256" key="1">
    <source>
        <dbReference type="ARBA" id="ARBA00004953"/>
    </source>
</evidence>
<evidence type="ECO:0000259" key="8">
    <source>
        <dbReference type="Pfam" id="PF00590"/>
    </source>
</evidence>
<dbReference type="Pfam" id="PF00590">
    <property type="entry name" value="TP_methylase"/>
    <property type="match status" value="1"/>
</dbReference>
<dbReference type="eggNOG" id="COG2243">
    <property type="taxonomic scope" value="Bacteria"/>
</dbReference>
<keyword evidence="5" id="KW-0808">Transferase</keyword>
<dbReference type="InterPro" id="IPR006364">
    <property type="entry name" value="CobI/CbiL/CobIJ_dom"/>
</dbReference>
<dbReference type="PIRSF" id="PIRSF036427">
    <property type="entry name" value="Precrrn-2_mtase"/>
    <property type="match status" value="1"/>
</dbReference>
<dbReference type="STRING" id="429009.Adeg_0933"/>
<dbReference type="InterPro" id="IPR000878">
    <property type="entry name" value="4pyrrol_Mease"/>
</dbReference>
<dbReference type="Gene3D" id="3.40.1010.10">
    <property type="entry name" value="Cobalt-precorrin-4 Transmethylase, Domain 1"/>
    <property type="match status" value="1"/>
</dbReference>
<dbReference type="RefSeq" id="WP_015738946.1">
    <property type="nucleotide sequence ID" value="NC_013385.1"/>
</dbReference>
<gene>
    <name evidence="9" type="ordered locus">Adeg_0933</name>
</gene>
<evidence type="ECO:0000256" key="6">
    <source>
        <dbReference type="ARBA" id="ARBA00022691"/>
    </source>
</evidence>
<evidence type="ECO:0000256" key="4">
    <source>
        <dbReference type="ARBA" id="ARBA00022603"/>
    </source>
</evidence>
<dbReference type="InterPro" id="IPR012382">
    <property type="entry name" value="CobI/CbiL"/>
</dbReference>
<dbReference type="GO" id="GO:0030788">
    <property type="term" value="F:precorrin-2 C20-methyltransferase activity"/>
    <property type="evidence" value="ECO:0007669"/>
    <property type="project" value="InterPro"/>
</dbReference>
<dbReference type="InterPro" id="IPR035996">
    <property type="entry name" value="4pyrrol_Methylase_sf"/>
</dbReference>
<sequence length="233" mass="25864">MATLYGVGVGPGDPELITLKALRLLEEVPVICAPRSREEGESLAGEVVTSLLGEKLQSKEFLLLHFPMTRDRKVLEEAWREAASQVVARLRQGKDVAFVTLGDPSFYSTFPYLRQAVLALAPETRVAVVPGVSSLSSCMALGGVWVQENERLAVIPVTGDFSSDTWLNEFDCLVFLKGGRHWKKLREFLAARGYLAQARLVERCSTPEEKVYPAAEVEKAPYLSQVIVHRSRF</sequence>
<feature type="domain" description="Tetrapyrrole methylase" evidence="8">
    <location>
        <begin position="3"/>
        <end position="213"/>
    </location>
</feature>
<dbReference type="HOGENOM" id="CLU_076014_2_1_9"/>
<keyword evidence="3" id="KW-0169">Cobalamin biosynthesis</keyword>
<dbReference type="SUPFAM" id="SSF53790">
    <property type="entry name" value="Tetrapyrrole methylase"/>
    <property type="match status" value="1"/>
</dbReference>
<dbReference type="GO" id="GO:0032259">
    <property type="term" value="P:methylation"/>
    <property type="evidence" value="ECO:0007669"/>
    <property type="project" value="UniProtKB-KW"/>
</dbReference>
<dbReference type="InterPro" id="IPR014777">
    <property type="entry name" value="4pyrrole_Mease_sub1"/>
</dbReference>
<dbReference type="OrthoDB" id="9804789at2"/>
<name>C9RCU2_AMMDK</name>
<proteinExistence type="inferred from homology"/>
<dbReference type="InterPro" id="IPR014776">
    <property type="entry name" value="4pyrrole_Mease_sub2"/>
</dbReference>
<dbReference type="AlphaFoldDB" id="C9RCU2"/>
<dbReference type="GO" id="GO:0009236">
    <property type="term" value="P:cobalamin biosynthetic process"/>
    <property type="evidence" value="ECO:0007669"/>
    <property type="project" value="UniProtKB-UniRule"/>
</dbReference>
<keyword evidence="6" id="KW-0949">S-adenosyl-L-methionine</keyword>
<dbReference type="CDD" id="cd11645">
    <property type="entry name" value="Precorrin_2_C20_MT"/>
    <property type="match status" value="1"/>
</dbReference>
<evidence type="ECO:0000256" key="2">
    <source>
        <dbReference type="ARBA" id="ARBA00005879"/>
    </source>
</evidence>
<evidence type="ECO:0000256" key="5">
    <source>
        <dbReference type="ARBA" id="ARBA00022679"/>
    </source>
</evidence>
<protein>
    <submittedName>
        <fullName evidence="9">Precorrin-2 C20-methyltransferase</fullName>
    </submittedName>
</protein>
<dbReference type="EMBL" id="CP001785">
    <property type="protein sequence ID" value="ACX52069.1"/>
    <property type="molecule type" value="Genomic_DNA"/>
</dbReference>
<dbReference type="PANTHER" id="PTHR43467:SF2">
    <property type="entry name" value="COBALT-PRECORRIN-2 C(20)-METHYLTRANSFERASE"/>
    <property type="match status" value="1"/>
</dbReference>
<keyword evidence="4" id="KW-0489">Methyltransferase</keyword>
<evidence type="ECO:0000256" key="3">
    <source>
        <dbReference type="ARBA" id="ARBA00022573"/>
    </source>
</evidence>
<dbReference type="KEGG" id="adg:Adeg_0933"/>
<dbReference type="NCBIfam" id="TIGR01467">
    <property type="entry name" value="cobI_cbiL"/>
    <property type="match status" value="1"/>
</dbReference>
<accession>C9RCU2</accession>
<dbReference type="UniPathway" id="UPA00148"/>